<feature type="domain" description="U2A'/phosphoprotein 32 family A C-terminal" evidence="2">
    <location>
        <begin position="344"/>
        <end position="362"/>
    </location>
</feature>
<evidence type="ECO:0000256" key="1">
    <source>
        <dbReference type="ARBA" id="ARBA00022737"/>
    </source>
</evidence>
<dbReference type="Pfam" id="PF20919">
    <property type="entry name" value="DHU1_N"/>
    <property type="match status" value="2"/>
</dbReference>
<dbReference type="InterPro" id="IPR036322">
    <property type="entry name" value="WD40_repeat_dom_sf"/>
</dbReference>
<dbReference type="Gene3D" id="2.130.10.10">
    <property type="entry name" value="YVTN repeat-like/Quinoprotein amine dehydrogenase"/>
    <property type="match status" value="1"/>
</dbReference>
<dbReference type="EMBL" id="QGNW01000841">
    <property type="protein sequence ID" value="RVW61477.1"/>
    <property type="molecule type" value="Genomic_DNA"/>
</dbReference>
<dbReference type="InterPro" id="IPR048514">
    <property type="entry name" value="DHU1_N"/>
</dbReference>
<dbReference type="SUPFAM" id="SSF50978">
    <property type="entry name" value="WD40 repeat-like"/>
    <property type="match status" value="1"/>
</dbReference>
<organism evidence="3 4">
    <name type="scientific">Vitis vinifera</name>
    <name type="common">Grape</name>
    <dbReference type="NCBI Taxonomy" id="29760"/>
    <lineage>
        <taxon>Eukaryota</taxon>
        <taxon>Viridiplantae</taxon>
        <taxon>Streptophyta</taxon>
        <taxon>Embryophyta</taxon>
        <taxon>Tracheophyta</taxon>
        <taxon>Spermatophyta</taxon>
        <taxon>Magnoliopsida</taxon>
        <taxon>eudicotyledons</taxon>
        <taxon>Gunneridae</taxon>
        <taxon>Pentapetalae</taxon>
        <taxon>rosids</taxon>
        <taxon>Vitales</taxon>
        <taxon>Vitaceae</taxon>
        <taxon>Viteae</taxon>
        <taxon>Vitis</taxon>
    </lineage>
</organism>
<comment type="caution">
    <text evidence="3">The sequence shown here is derived from an EMBL/GenBank/DDBJ whole genome shotgun (WGS) entry which is preliminary data.</text>
</comment>
<dbReference type="InterPro" id="IPR003603">
    <property type="entry name" value="U2A'_phosphoprotein32A_C"/>
</dbReference>
<evidence type="ECO:0000313" key="4">
    <source>
        <dbReference type="Proteomes" id="UP000288805"/>
    </source>
</evidence>
<dbReference type="SMART" id="SM00446">
    <property type="entry name" value="LRRcap"/>
    <property type="match status" value="1"/>
</dbReference>
<sequence>MLDLLSFYSGFCYRYVDSCRQHGAPPNTEVLSALLKAKVKRNNHEPCSMVVFLDRVKDIDFYPLLDLLMEIDASEIDAVDIFNESSCVLNGEYALSLMRAINQKLRIVDLQDLSLGKDFLRYVVMFFLHYPQGSFSERLDLPSIKLEFPGGLFYLHAKPKVSLSMCETRVSNLWTTIAALSKLPSLAELRFQNCLCCYDTGPCPVSSGGKANDRTYSVQPQRGPLIEAPSVDGWILGNQNSTAQEAFQEFFLHNNVIMNPEFQNTTEDSSDDSEVDFSTHQQEFGLVELLSNAVDLQSEVPFCTSWTQSEEVSLKDAFSSQSIPFLQDIMLKYVSHHPSPICFEKHYREYMIASLPHLNVLDNLLIKEIERDFASAIFAQYFEYLPYRRNRKENVVDILQMREIKAIHNRIQTPKKKPSCPPGRSQYFYSRSLGAAKVGSSPWPLLHPLSILGNDSGGERSFRPRQFEYHPSNSSLMVFGTLDGDVVVVNHESEKIVSYIPSLGAMNSVLGLCWLKKHPSKLIAGSDNGSLKLYDIQHMSSTVADIYCSAGSATFDEFDQLTSVHVNSTDELFLASGYSKNVALYDINSGRRLQMFTDMHQEHINVVKNHAALLYCFKFKRNVMACFSPDDHYLLVSAVDNELKITSYVLISALLRLTGKFCQVKQLLSVDGRLHLNFEIASTGSSQNYTRSYYMNGRDYIISGSCDEQVVRICCTQTGRRLRDVSLELIAGH</sequence>
<dbReference type="GO" id="GO:0080008">
    <property type="term" value="C:Cul4-RING E3 ubiquitin ligase complex"/>
    <property type="evidence" value="ECO:0007669"/>
    <property type="project" value="InterPro"/>
</dbReference>
<dbReference type="AlphaFoldDB" id="A0A438FNE0"/>
<reference evidence="3 4" key="1">
    <citation type="journal article" date="2018" name="PLoS Genet.">
        <title>Population sequencing reveals clonal diversity and ancestral inbreeding in the grapevine cultivar Chardonnay.</title>
        <authorList>
            <person name="Roach M.J."/>
            <person name="Johnson D.L."/>
            <person name="Bohlmann J."/>
            <person name="van Vuuren H.J."/>
            <person name="Jones S.J."/>
            <person name="Pretorius I.S."/>
            <person name="Schmidt S.A."/>
            <person name="Borneman A.R."/>
        </authorList>
    </citation>
    <scope>NUCLEOTIDE SEQUENCE [LARGE SCALE GENOMIC DNA]</scope>
    <source>
        <strain evidence="4">cv. Chardonnay</strain>
        <tissue evidence="3">Leaf</tissue>
    </source>
</reference>
<accession>A0A438FNE0</accession>
<dbReference type="PANTHER" id="PTHR47201:SF1">
    <property type="entry name" value="PROTEIN DWD HYPERSENSITIVE TO UV-B 1"/>
    <property type="match status" value="1"/>
</dbReference>
<dbReference type="InterPro" id="IPR015943">
    <property type="entry name" value="WD40/YVTN_repeat-like_dom_sf"/>
</dbReference>
<dbReference type="SMART" id="SM00320">
    <property type="entry name" value="WD40"/>
    <property type="match status" value="3"/>
</dbReference>
<dbReference type="InterPro" id="IPR046377">
    <property type="entry name" value="DHU1"/>
</dbReference>
<dbReference type="InterPro" id="IPR001680">
    <property type="entry name" value="WD40_rpt"/>
</dbReference>
<evidence type="ECO:0000259" key="2">
    <source>
        <dbReference type="SMART" id="SM00446"/>
    </source>
</evidence>
<proteinExistence type="predicted"/>
<dbReference type="GO" id="GO:0071493">
    <property type="term" value="P:cellular response to UV-B"/>
    <property type="evidence" value="ECO:0007669"/>
    <property type="project" value="InterPro"/>
</dbReference>
<protein>
    <recommendedName>
        <fullName evidence="2">U2A'/phosphoprotein 32 family A C-terminal domain-containing protein</fullName>
    </recommendedName>
</protein>
<evidence type="ECO:0000313" key="3">
    <source>
        <dbReference type="EMBL" id="RVW61477.1"/>
    </source>
</evidence>
<dbReference type="Proteomes" id="UP000288805">
    <property type="component" value="Unassembled WGS sequence"/>
</dbReference>
<dbReference type="PANTHER" id="PTHR47201">
    <property type="entry name" value="BNAC09G30780D PROTEIN"/>
    <property type="match status" value="1"/>
</dbReference>
<gene>
    <name evidence="3" type="ORF">CK203_031991</name>
</gene>
<keyword evidence="1" id="KW-0677">Repeat</keyword>
<name>A0A438FNE0_VITVI</name>